<comment type="caution">
    <text evidence="4">The sequence shown here is derived from an EMBL/GenBank/DDBJ whole genome shotgun (WGS) entry which is preliminary data.</text>
</comment>
<dbReference type="Pfam" id="PF05553">
    <property type="entry name" value="DUF761"/>
    <property type="match status" value="1"/>
</dbReference>
<keyword evidence="2" id="KW-0472">Membrane</keyword>
<sequence>MADPSALAASSTTMWAFMASWFTPTSLFLLLNLMIGTIFISSRFHSSPASKKTPTTYHYQYGHPDSAPPLARTPSLIDRVRSINFSLYKFDHHPVPDYHYSEQPADHFAAHVDPPPPPIARAPSLLERLKSINFTPYIFDHPTPAMIPEPKYAPPADPAPLARAPSLLDRLKSINFSPYLYNHPDPIREQDAAPAQAYSEPARTRQIRNEPPPVAPVPSFLERVKSINFSLYEQEEPDLAGLVDHHVKRVNSDTKPTGGEAPTRLSRKMKKSASDKSSFSHFKSEDEEEEEEDVAEFQRPETKKGPAVAAVEEAEEIDAKADDFINRFKQQLKLQRLDSIMRYKEMLSRGSANAN</sequence>
<dbReference type="PANTHER" id="PTHR33098">
    <property type="entry name" value="COTTON FIBER (DUF761)"/>
    <property type="match status" value="1"/>
</dbReference>
<keyword evidence="2" id="KW-0812">Transmembrane</keyword>
<dbReference type="EMBL" id="MTKT01001935">
    <property type="protein sequence ID" value="OWM83145.1"/>
    <property type="molecule type" value="Genomic_DNA"/>
</dbReference>
<dbReference type="Pfam" id="PF14364">
    <property type="entry name" value="DUF4408"/>
    <property type="match status" value="1"/>
</dbReference>
<reference evidence="5" key="1">
    <citation type="journal article" date="2017" name="Plant J.">
        <title>The pomegranate (Punica granatum L.) genome and the genomics of punicalagin biosynthesis.</title>
        <authorList>
            <person name="Qin G."/>
            <person name="Xu C."/>
            <person name="Ming R."/>
            <person name="Tang H."/>
            <person name="Guyot R."/>
            <person name="Kramer E.M."/>
            <person name="Hu Y."/>
            <person name="Yi X."/>
            <person name="Qi Y."/>
            <person name="Xu X."/>
            <person name="Gao Z."/>
            <person name="Pan H."/>
            <person name="Jian J."/>
            <person name="Tian Y."/>
            <person name="Yue Z."/>
            <person name="Xu Y."/>
        </authorList>
    </citation>
    <scope>NUCLEOTIDE SEQUENCE [LARGE SCALE GENOMIC DNA]</scope>
    <source>
        <strain evidence="5">cv. Dabenzi</strain>
    </source>
</reference>
<organism evidence="4 5">
    <name type="scientific">Punica granatum</name>
    <name type="common">Pomegranate</name>
    <dbReference type="NCBI Taxonomy" id="22663"/>
    <lineage>
        <taxon>Eukaryota</taxon>
        <taxon>Viridiplantae</taxon>
        <taxon>Streptophyta</taxon>
        <taxon>Embryophyta</taxon>
        <taxon>Tracheophyta</taxon>
        <taxon>Spermatophyta</taxon>
        <taxon>Magnoliopsida</taxon>
        <taxon>eudicotyledons</taxon>
        <taxon>Gunneridae</taxon>
        <taxon>Pentapetalae</taxon>
        <taxon>rosids</taxon>
        <taxon>malvids</taxon>
        <taxon>Myrtales</taxon>
        <taxon>Lythraceae</taxon>
        <taxon>Punica</taxon>
    </lineage>
</organism>
<dbReference type="InterPro" id="IPR025520">
    <property type="entry name" value="DUF4408"/>
</dbReference>
<dbReference type="PANTHER" id="PTHR33098:SF57">
    <property type="entry name" value="DUF4408 DOMAIN PROTEIN"/>
    <property type="match status" value="1"/>
</dbReference>
<feature type="region of interest" description="Disordered" evidence="1">
    <location>
        <begin position="247"/>
        <end position="311"/>
    </location>
</feature>
<dbReference type="AlphaFoldDB" id="A0A218XD61"/>
<accession>A0A218XD61</accession>
<feature type="compositionally biased region" description="Acidic residues" evidence="1">
    <location>
        <begin position="285"/>
        <end position="295"/>
    </location>
</feature>
<dbReference type="Proteomes" id="UP000197138">
    <property type="component" value="Unassembled WGS sequence"/>
</dbReference>
<keyword evidence="2" id="KW-1133">Transmembrane helix</keyword>
<gene>
    <name evidence="4" type="ORF">CDL15_Pgr011827</name>
</gene>
<evidence type="ECO:0000313" key="5">
    <source>
        <dbReference type="Proteomes" id="UP000197138"/>
    </source>
</evidence>
<feature type="domain" description="DUF4408" evidence="3">
    <location>
        <begin position="14"/>
        <end position="44"/>
    </location>
</feature>
<evidence type="ECO:0000313" key="4">
    <source>
        <dbReference type="EMBL" id="OWM83145.1"/>
    </source>
</evidence>
<feature type="region of interest" description="Disordered" evidence="1">
    <location>
        <begin position="192"/>
        <end position="218"/>
    </location>
</feature>
<feature type="transmembrane region" description="Helical" evidence="2">
    <location>
        <begin position="20"/>
        <end position="42"/>
    </location>
</feature>
<dbReference type="InterPro" id="IPR008480">
    <property type="entry name" value="DUF761_pln"/>
</dbReference>
<name>A0A218XD61_PUNGR</name>
<evidence type="ECO:0000259" key="3">
    <source>
        <dbReference type="Pfam" id="PF14364"/>
    </source>
</evidence>
<evidence type="ECO:0000256" key="1">
    <source>
        <dbReference type="SAM" id="MobiDB-lite"/>
    </source>
</evidence>
<proteinExistence type="predicted"/>
<evidence type="ECO:0000256" key="2">
    <source>
        <dbReference type="SAM" id="Phobius"/>
    </source>
</evidence>
<protein>
    <recommendedName>
        <fullName evidence="3">DUF4408 domain-containing protein</fullName>
    </recommendedName>
</protein>